<name>A0A168RB59_ABSGL</name>
<dbReference type="GO" id="GO:0000981">
    <property type="term" value="F:DNA-binding transcription factor activity, RNA polymerase II-specific"/>
    <property type="evidence" value="ECO:0007669"/>
    <property type="project" value="InterPro"/>
</dbReference>
<dbReference type="PROSITE" id="PS00463">
    <property type="entry name" value="ZN2_CY6_FUNGAL_1"/>
    <property type="match status" value="1"/>
</dbReference>
<evidence type="ECO:0000256" key="3">
    <source>
        <dbReference type="ARBA" id="ARBA00022833"/>
    </source>
</evidence>
<keyword evidence="7" id="KW-0539">Nucleus</keyword>
<evidence type="ECO:0000256" key="1">
    <source>
        <dbReference type="ARBA" id="ARBA00004123"/>
    </source>
</evidence>
<evidence type="ECO:0000256" key="7">
    <source>
        <dbReference type="ARBA" id="ARBA00023242"/>
    </source>
</evidence>
<dbReference type="SMART" id="SM00906">
    <property type="entry name" value="Fungal_trans"/>
    <property type="match status" value="1"/>
</dbReference>
<dbReference type="Pfam" id="PF00172">
    <property type="entry name" value="Zn_clus"/>
    <property type="match status" value="1"/>
</dbReference>
<dbReference type="CDD" id="cd12148">
    <property type="entry name" value="fungal_TF_MHR"/>
    <property type="match status" value="1"/>
</dbReference>
<organism evidence="10">
    <name type="scientific">Absidia glauca</name>
    <name type="common">Pin mould</name>
    <dbReference type="NCBI Taxonomy" id="4829"/>
    <lineage>
        <taxon>Eukaryota</taxon>
        <taxon>Fungi</taxon>
        <taxon>Fungi incertae sedis</taxon>
        <taxon>Mucoromycota</taxon>
        <taxon>Mucoromycotina</taxon>
        <taxon>Mucoromycetes</taxon>
        <taxon>Mucorales</taxon>
        <taxon>Cunninghamellaceae</taxon>
        <taxon>Absidia</taxon>
    </lineage>
</organism>
<feature type="region of interest" description="Disordered" evidence="8">
    <location>
        <begin position="653"/>
        <end position="685"/>
    </location>
</feature>
<proteinExistence type="predicted"/>
<protein>
    <recommendedName>
        <fullName evidence="9">Zn(2)-C6 fungal-type domain-containing protein</fullName>
    </recommendedName>
</protein>
<dbReference type="GO" id="GO:0006351">
    <property type="term" value="P:DNA-templated transcription"/>
    <property type="evidence" value="ECO:0007669"/>
    <property type="project" value="InterPro"/>
</dbReference>
<keyword evidence="6" id="KW-0804">Transcription</keyword>
<gene>
    <name evidence="10" type="primary">ABSGL_12317.1 scaffold 12745</name>
</gene>
<keyword evidence="4" id="KW-0805">Transcription regulation</keyword>
<feature type="region of interest" description="Disordered" evidence="8">
    <location>
        <begin position="698"/>
        <end position="728"/>
    </location>
</feature>
<feature type="compositionally biased region" description="Low complexity" evidence="8">
    <location>
        <begin position="713"/>
        <end position="724"/>
    </location>
</feature>
<dbReference type="InParanoid" id="A0A168RB59"/>
<dbReference type="EMBL" id="LT554591">
    <property type="protein sequence ID" value="SAM06428.1"/>
    <property type="molecule type" value="Genomic_DNA"/>
</dbReference>
<dbReference type="AlphaFoldDB" id="A0A168RB59"/>
<feature type="compositionally biased region" description="Pro residues" evidence="8">
    <location>
        <begin position="669"/>
        <end position="678"/>
    </location>
</feature>
<dbReference type="STRING" id="4829.A0A168RB59"/>
<evidence type="ECO:0000256" key="5">
    <source>
        <dbReference type="ARBA" id="ARBA00023125"/>
    </source>
</evidence>
<dbReference type="InterPro" id="IPR036864">
    <property type="entry name" value="Zn2-C6_fun-type_DNA-bd_sf"/>
</dbReference>
<dbReference type="GO" id="GO:0005634">
    <property type="term" value="C:nucleus"/>
    <property type="evidence" value="ECO:0007669"/>
    <property type="project" value="UniProtKB-SubCell"/>
</dbReference>
<keyword evidence="5" id="KW-0238">DNA-binding</keyword>
<keyword evidence="2" id="KW-0479">Metal-binding</keyword>
<dbReference type="CDD" id="cd00067">
    <property type="entry name" value="GAL4"/>
    <property type="match status" value="1"/>
</dbReference>
<evidence type="ECO:0000259" key="9">
    <source>
        <dbReference type="PROSITE" id="PS50048"/>
    </source>
</evidence>
<accession>A0A168RB59</accession>
<dbReference type="Gene3D" id="4.10.240.10">
    <property type="entry name" value="Zn(2)-C6 fungal-type DNA-binding domain"/>
    <property type="match status" value="1"/>
</dbReference>
<sequence>MFATLDLPLRDDNRHKRLKVGRACHPCRMKKIKCDGKQPCMQCKARRRKCMYLKNTEATYIKMDPDDTLPLEQEGGSKDDVDCVDETNHNGATEQFFHHQQLNTQSSNNNTATITRSDKMMEQLSQGLVQLTLHQDLSGLKTNVAPWHDYGDFVRWSSEPTSLPSHYTTGSLEMPPKALQEQLIHVFFTHCHTHLPPTMSKSMFYDQLHAKGPLITPLLLNMIYAHASVYQLDHDQPPPPLGIPAMIYSSTTPSTDADRYYQRSRQLLDDFMDVPRISTVIALLYMVAYEDKQRKEKGRSSRAWMYSGMAIRMCLELGLHTSHYSSQMSQFDIELRKRVLWTCYVMDKLESCTMERPWMLRSQDISLDLPTPLPEDDQKERTVLDGFGHLCRLMMLVEQVLVFFTSDSRSGDEWTTKKESQVLYFLDKLAQWRDQLPEDLQWRRDGLLPTSSMVASLHLLSYDLELSLVLCCRFQIEPIQGERRRAVAIVVTHLVNCTIQHPRLMWANGSLSAFSGIFGALVHAMDVDHPVLNVAKDAKHQFKLSLEMIRGLVLERLLFRDVHSFVGLIDTFLHPSSAAATTTPSTSSPFMFTSAMNHLYNSPTTNPTPTTSSPIASNINSTESLPDHDKLLQHMLGSNDLYDAHMLAKTMSTLQQHHQHHQRAFPTPFTTPSPPPPSSSLLLNPHPQQQQHLFHLHHQQEGSTQQHLYPAISSSSSASSVTSSPPLRTATSMIPGMFTSQGDAAAAAAAAAVGAVGTPLTNPPTYRDPSPLMTIPPTGLKNIEPADYTFELISVDDEWAKSLNYS</sequence>
<dbReference type="PROSITE" id="PS50048">
    <property type="entry name" value="ZN2_CY6_FUNGAL_2"/>
    <property type="match status" value="1"/>
</dbReference>
<dbReference type="GO" id="GO:0008270">
    <property type="term" value="F:zinc ion binding"/>
    <property type="evidence" value="ECO:0007669"/>
    <property type="project" value="InterPro"/>
</dbReference>
<evidence type="ECO:0000256" key="8">
    <source>
        <dbReference type="SAM" id="MobiDB-lite"/>
    </source>
</evidence>
<dbReference type="GO" id="GO:0003677">
    <property type="term" value="F:DNA binding"/>
    <property type="evidence" value="ECO:0007669"/>
    <property type="project" value="UniProtKB-KW"/>
</dbReference>
<comment type="subcellular location">
    <subcellularLocation>
        <location evidence="1">Nucleus</location>
    </subcellularLocation>
</comment>
<keyword evidence="3" id="KW-0862">Zinc</keyword>
<reference evidence="10" key="1">
    <citation type="submission" date="2016-04" db="EMBL/GenBank/DDBJ databases">
        <authorList>
            <person name="Evans L.H."/>
            <person name="Alamgir A."/>
            <person name="Owens N."/>
            <person name="Weber N.D."/>
            <person name="Virtaneva K."/>
            <person name="Barbian K."/>
            <person name="Babar A."/>
            <person name="Rosenke K."/>
        </authorList>
    </citation>
    <scope>NUCLEOTIDE SEQUENCE [LARGE SCALE GENOMIC DNA]</scope>
    <source>
        <strain evidence="10">CBS 101.48</strain>
    </source>
</reference>
<dbReference type="Proteomes" id="UP000078561">
    <property type="component" value="Unassembled WGS sequence"/>
</dbReference>
<dbReference type="SUPFAM" id="SSF57701">
    <property type="entry name" value="Zn2/Cys6 DNA-binding domain"/>
    <property type="match status" value="1"/>
</dbReference>
<dbReference type="PANTHER" id="PTHR31313:SF81">
    <property type="entry name" value="TY1 ENHANCER ACTIVATOR"/>
    <property type="match status" value="1"/>
</dbReference>
<dbReference type="OrthoDB" id="2406834at2759"/>
<dbReference type="Pfam" id="PF04082">
    <property type="entry name" value="Fungal_trans"/>
    <property type="match status" value="1"/>
</dbReference>
<evidence type="ECO:0000313" key="10">
    <source>
        <dbReference type="EMBL" id="SAM06428.1"/>
    </source>
</evidence>
<evidence type="ECO:0000256" key="6">
    <source>
        <dbReference type="ARBA" id="ARBA00023163"/>
    </source>
</evidence>
<evidence type="ECO:0000256" key="2">
    <source>
        <dbReference type="ARBA" id="ARBA00022723"/>
    </source>
</evidence>
<dbReference type="SMART" id="SM00066">
    <property type="entry name" value="GAL4"/>
    <property type="match status" value="1"/>
</dbReference>
<dbReference type="InterPro" id="IPR001138">
    <property type="entry name" value="Zn2Cys6_DnaBD"/>
</dbReference>
<evidence type="ECO:0000256" key="4">
    <source>
        <dbReference type="ARBA" id="ARBA00023015"/>
    </source>
</evidence>
<dbReference type="PANTHER" id="PTHR31313">
    <property type="entry name" value="TY1 ENHANCER ACTIVATOR"/>
    <property type="match status" value="1"/>
</dbReference>
<feature type="domain" description="Zn(2)-C6 fungal-type" evidence="9">
    <location>
        <begin position="23"/>
        <end position="52"/>
    </location>
</feature>
<keyword evidence="11" id="KW-1185">Reference proteome</keyword>
<evidence type="ECO:0000313" key="11">
    <source>
        <dbReference type="Proteomes" id="UP000078561"/>
    </source>
</evidence>
<dbReference type="OMA" id="KRVLWTC"/>
<dbReference type="InterPro" id="IPR007219">
    <property type="entry name" value="XnlR_reg_dom"/>
</dbReference>
<dbReference type="InterPro" id="IPR051615">
    <property type="entry name" value="Transcr_Regulatory_Elem"/>
</dbReference>